<reference evidence="1" key="1">
    <citation type="submission" date="2018-02" db="EMBL/GenBank/DDBJ databases">
        <title>Rhizophora mucronata_Transcriptome.</title>
        <authorList>
            <person name="Meera S.P."/>
            <person name="Sreeshan A."/>
            <person name="Augustine A."/>
        </authorList>
    </citation>
    <scope>NUCLEOTIDE SEQUENCE</scope>
    <source>
        <tissue evidence="1">Leaf</tissue>
    </source>
</reference>
<accession>A0A2P2PIR0</accession>
<evidence type="ECO:0000313" key="1">
    <source>
        <dbReference type="EMBL" id="MBX54596.1"/>
    </source>
</evidence>
<sequence>MLEIEKYYILRFGYFPWTQKYCKVKRYCYGIVAIVISDILT</sequence>
<dbReference type="AlphaFoldDB" id="A0A2P2PIR0"/>
<dbReference type="EMBL" id="GGEC01074112">
    <property type="protein sequence ID" value="MBX54596.1"/>
    <property type="molecule type" value="Transcribed_RNA"/>
</dbReference>
<protein>
    <submittedName>
        <fullName evidence="1">Uncharacterized protein</fullName>
    </submittedName>
</protein>
<organism evidence="1">
    <name type="scientific">Rhizophora mucronata</name>
    <name type="common">Asiatic mangrove</name>
    <dbReference type="NCBI Taxonomy" id="61149"/>
    <lineage>
        <taxon>Eukaryota</taxon>
        <taxon>Viridiplantae</taxon>
        <taxon>Streptophyta</taxon>
        <taxon>Embryophyta</taxon>
        <taxon>Tracheophyta</taxon>
        <taxon>Spermatophyta</taxon>
        <taxon>Magnoliopsida</taxon>
        <taxon>eudicotyledons</taxon>
        <taxon>Gunneridae</taxon>
        <taxon>Pentapetalae</taxon>
        <taxon>rosids</taxon>
        <taxon>fabids</taxon>
        <taxon>Malpighiales</taxon>
        <taxon>Rhizophoraceae</taxon>
        <taxon>Rhizophora</taxon>
    </lineage>
</organism>
<name>A0A2P2PIR0_RHIMU</name>
<proteinExistence type="predicted"/>